<protein>
    <submittedName>
        <fullName evidence="2">Uncharacterized protein</fullName>
    </submittedName>
</protein>
<keyword evidence="1" id="KW-1133">Transmembrane helix</keyword>
<reference evidence="2" key="1">
    <citation type="journal article" date="2015" name="Nature">
        <title>Complex archaea that bridge the gap between prokaryotes and eukaryotes.</title>
        <authorList>
            <person name="Spang A."/>
            <person name="Saw J.H."/>
            <person name="Jorgensen S.L."/>
            <person name="Zaremba-Niedzwiedzka K."/>
            <person name="Martijn J."/>
            <person name="Lind A.E."/>
            <person name="van Eijk R."/>
            <person name="Schleper C."/>
            <person name="Guy L."/>
            <person name="Ettema T.J."/>
        </authorList>
    </citation>
    <scope>NUCLEOTIDE SEQUENCE</scope>
</reference>
<dbReference type="EMBL" id="LAZR01010853">
    <property type="protein sequence ID" value="KKM64683.1"/>
    <property type="molecule type" value="Genomic_DNA"/>
</dbReference>
<feature type="transmembrane region" description="Helical" evidence="1">
    <location>
        <begin position="54"/>
        <end position="81"/>
    </location>
</feature>
<feature type="transmembrane region" description="Helical" evidence="1">
    <location>
        <begin position="12"/>
        <end position="34"/>
    </location>
</feature>
<comment type="caution">
    <text evidence="2">The sequence shown here is derived from an EMBL/GenBank/DDBJ whole genome shotgun (WGS) entry which is preliminary data.</text>
</comment>
<keyword evidence="1" id="KW-0812">Transmembrane</keyword>
<organism evidence="2">
    <name type="scientific">marine sediment metagenome</name>
    <dbReference type="NCBI Taxonomy" id="412755"/>
    <lineage>
        <taxon>unclassified sequences</taxon>
        <taxon>metagenomes</taxon>
        <taxon>ecological metagenomes</taxon>
    </lineage>
</organism>
<gene>
    <name evidence="2" type="ORF">LCGC14_1498890</name>
</gene>
<sequence length="190" mass="21687">MEQKKVLKFLSIVASIFVILSILEITYIILFNFTEFNFNGSSILLHEFIYSASIIPLSGTLLWLFLMISMFCFLILGIFMYKVTINKKIESRPLAKFMVVMGMVILLTGFVKLNYLVLLGKTKLSPISIPDSITFQSALYDLYITPLIPALFWTFFISVNCYILMAGLIITAFCIKWTLLQEEAENSGQK</sequence>
<evidence type="ECO:0000256" key="1">
    <source>
        <dbReference type="SAM" id="Phobius"/>
    </source>
</evidence>
<accession>A0A0F9J542</accession>
<feature type="transmembrane region" description="Helical" evidence="1">
    <location>
        <begin position="93"/>
        <end position="111"/>
    </location>
</feature>
<feature type="transmembrane region" description="Helical" evidence="1">
    <location>
        <begin position="150"/>
        <end position="175"/>
    </location>
</feature>
<proteinExistence type="predicted"/>
<keyword evidence="1" id="KW-0472">Membrane</keyword>
<evidence type="ECO:0000313" key="2">
    <source>
        <dbReference type="EMBL" id="KKM64683.1"/>
    </source>
</evidence>
<name>A0A0F9J542_9ZZZZ</name>
<dbReference type="AlphaFoldDB" id="A0A0F9J542"/>